<name>A0A168CIY5_CORFA</name>
<reference evidence="2 3" key="1">
    <citation type="journal article" date="2016" name="Genome Biol. Evol.">
        <title>Divergent and convergent evolution of fungal pathogenicity.</title>
        <authorList>
            <person name="Shang Y."/>
            <person name="Xiao G."/>
            <person name="Zheng P."/>
            <person name="Cen K."/>
            <person name="Zhan S."/>
            <person name="Wang C."/>
        </authorList>
    </citation>
    <scope>NUCLEOTIDE SEQUENCE [LARGE SCALE GENOMIC DNA]</scope>
    <source>
        <strain evidence="2 3">ARSEF 2679</strain>
    </source>
</reference>
<dbReference type="OrthoDB" id="16547at2759"/>
<dbReference type="RefSeq" id="XP_018707316.1">
    <property type="nucleotide sequence ID" value="XM_018845593.1"/>
</dbReference>
<evidence type="ECO:0000259" key="1">
    <source>
        <dbReference type="SMART" id="SM00471"/>
    </source>
</evidence>
<feature type="domain" description="HD/PDEase" evidence="1">
    <location>
        <begin position="42"/>
        <end position="173"/>
    </location>
</feature>
<protein>
    <submittedName>
        <fullName evidence="2">HD domain protein</fullName>
    </submittedName>
</protein>
<dbReference type="EMBL" id="AZHB01000003">
    <property type="protein sequence ID" value="OAA71435.1"/>
    <property type="molecule type" value="Genomic_DNA"/>
</dbReference>
<dbReference type="InterPro" id="IPR003607">
    <property type="entry name" value="HD/PDEase_dom"/>
</dbReference>
<gene>
    <name evidence="2" type="ORF">ISF_01986</name>
</gene>
<keyword evidence="3" id="KW-1185">Reference proteome</keyword>
<dbReference type="SUPFAM" id="SSF109604">
    <property type="entry name" value="HD-domain/PDEase-like"/>
    <property type="match status" value="1"/>
</dbReference>
<accession>A0A168CIY5</accession>
<dbReference type="Gene3D" id="1.10.3210.50">
    <property type="match status" value="1"/>
</dbReference>
<evidence type="ECO:0000313" key="3">
    <source>
        <dbReference type="Proteomes" id="UP000076744"/>
    </source>
</evidence>
<comment type="caution">
    <text evidence="2">The sequence shown here is derived from an EMBL/GenBank/DDBJ whole genome shotgun (WGS) entry which is preliminary data.</text>
</comment>
<dbReference type="PANTHER" id="PTHR33594">
    <property type="entry name" value="SUPERFAMILY HYDROLASE, PUTATIVE (AFU_ORTHOLOGUE AFUA_1G03035)-RELATED"/>
    <property type="match status" value="1"/>
</dbReference>
<sequence length="233" mass="25201">MEALSKILQAARGASGAQKLPETDQVFGSVARSVQEHMAGFDASHDFNHVLRVVALAQSIMAAESKGDDAPHPSVDPVIVILAALLHDVTDKKYAEGAAWDSKLTRILGDAGVDVQGPLATAVVTVVNNVSYSTEVRDPSHTLSILATHPELGIVQDADRLDAIGAVGIGRAFTFGGAKMPLADMQLSRDHMTEKLGKLESMMKTNTGRRLAKERTQRILTFSKWWDEEIQLY</sequence>
<dbReference type="AlphaFoldDB" id="A0A168CIY5"/>
<dbReference type="PANTHER" id="PTHR33594:SF1">
    <property type="entry name" value="HD_PDEASE DOMAIN-CONTAINING PROTEIN"/>
    <property type="match status" value="1"/>
</dbReference>
<dbReference type="SMART" id="SM00471">
    <property type="entry name" value="HDc"/>
    <property type="match status" value="1"/>
</dbReference>
<evidence type="ECO:0000313" key="2">
    <source>
        <dbReference type="EMBL" id="OAA71435.1"/>
    </source>
</evidence>
<dbReference type="GeneID" id="30018278"/>
<proteinExistence type="predicted"/>
<dbReference type="CDD" id="cd00077">
    <property type="entry name" value="HDc"/>
    <property type="match status" value="1"/>
</dbReference>
<organism evidence="2 3">
    <name type="scientific">Cordyceps fumosorosea (strain ARSEF 2679)</name>
    <name type="common">Isaria fumosorosea</name>
    <dbReference type="NCBI Taxonomy" id="1081104"/>
    <lineage>
        <taxon>Eukaryota</taxon>
        <taxon>Fungi</taxon>
        <taxon>Dikarya</taxon>
        <taxon>Ascomycota</taxon>
        <taxon>Pezizomycotina</taxon>
        <taxon>Sordariomycetes</taxon>
        <taxon>Hypocreomycetidae</taxon>
        <taxon>Hypocreales</taxon>
        <taxon>Cordycipitaceae</taxon>
        <taxon>Cordyceps</taxon>
    </lineage>
</organism>
<dbReference type="InterPro" id="IPR006674">
    <property type="entry name" value="HD_domain"/>
</dbReference>
<dbReference type="STRING" id="1081104.A0A168CIY5"/>
<dbReference type="Proteomes" id="UP000076744">
    <property type="component" value="Unassembled WGS sequence"/>
</dbReference>
<dbReference type="Pfam" id="PF01966">
    <property type="entry name" value="HD"/>
    <property type="match status" value="1"/>
</dbReference>